<gene>
    <name evidence="1" type="ORF">R1flu_022504</name>
</gene>
<reference evidence="1 2" key="1">
    <citation type="submission" date="2024-09" db="EMBL/GenBank/DDBJ databases">
        <title>Chromosome-scale assembly of Riccia fluitans.</title>
        <authorList>
            <person name="Paukszto L."/>
            <person name="Sawicki J."/>
            <person name="Karawczyk K."/>
            <person name="Piernik-Szablinska J."/>
            <person name="Szczecinska M."/>
            <person name="Mazdziarz M."/>
        </authorList>
    </citation>
    <scope>NUCLEOTIDE SEQUENCE [LARGE SCALE GENOMIC DNA]</scope>
    <source>
        <strain evidence="1">Rf_01</strain>
        <tissue evidence="1">Aerial parts of the thallus</tissue>
    </source>
</reference>
<dbReference type="EMBL" id="JBHFFA010000007">
    <property type="protein sequence ID" value="KAL2610812.1"/>
    <property type="molecule type" value="Genomic_DNA"/>
</dbReference>
<evidence type="ECO:0000313" key="2">
    <source>
        <dbReference type="Proteomes" id="UP001605036"/>
    </source>
</evidence>
<organism evidence="1 2">
    <name type="scientific">Riccia fluitans</name>
    <dbReference type="NCBI Taxonomy" id="41844"/>
    <lineage>
        <taxon>Eukaryota</taxon>
        <taxon>Viridiplantae</taxon>
        <taxon>Streptophyta</taxon>
        <taxon>Embryophyta</taxon>
        <taxon>Marchantiophyta</taxon>
        <taxon>Marchantiopsida</taxon>
        <taxon>Marchantiidae</taxon>
        <taxon>Marchantiales</taxon>
        <taxon>Ricciaceae</taxon>
        <taxon>Riccia</taxon>
    </lineage>
</organism>
<evidence type="ECO:0000313" key="1">
    <source>
        <dbReference type="EMBL" id="KAL2610812.1"/>
    </source>
</evidence>
<accession>A0ABD1XPG2</accession>
<keyword evidence="2" id="KW-1185">Reference proteome</keyword>
<dbReference type="Proteomes" id="UP001605036">
    <property type="component" value="Unassembled WGS sequence"/>
</dbReference>
<dbReference type="AlphaFoldDB" id="A0ABD1XPG2"/>
<name>A0ABD1XPG2_9MARC</name>
<proteinExistence type="predicted"/>
<sequence>MVRSGQRFFFSQKSHAFTALLSCPFSGYDCQAASAFFQAAKQITESIAPSSIDRRWNNRLIMQIVALCKQNSIKYEEYSEVLFVTIFWVLVKAYQIREISSTG</sequence>
<comment type="caution">
    <text evidence="1">The sequence shown here is derived from an EMBL/GenBank/DDBJ whole genome shotgun (WGS) entry which is preliminary data.</text>
</comment>
<protein>
    <submittedName>
        <fullName evidence="1">Uncharacterized protein</fullName>
    </submittedName>
</protein>